<proteinExistence type="predicted"/>
<evidence type="ECO:0000313" key="3">
    <source>
        <dbReference type="EMBL" id="MCK7592823.1"/>
    </source>
</evidence>
<dbReference type="Gene3D" id="3.40.50.2000">
    <property type="entry name" value="Glycogen Phosphorylase B"/>
    <property type="match status" value="2"/>
</dbReference>
<comment type="caution">
    <text evidence="3">The sequence shown here is derived from an EMBL/GenBank/DDBJ whole genome shotgun (WGS) entry which is preliminary data.</text>
</comment>
<dbReference type="PANTHER" id="PTHR30160">
    <property type="entry name" value="TETRAACYLDISACCHARIDE 4'-KINASE-RELATED"/>
    <property type="match status" value="1"/>
</dbReference>
<dbReference type="RefSeq" id="WP_248205294.1">
    <property type="nucleotide sequence ID" value="NZ_JALNMH010000002.1"/>
</dbReference>
<name>A0ABT0GE53_9GAMM</name>
<keyword evidence="4" id="KW-1185">Reference proteome</keyword>
<dbReference type="Proteomes" id="UP001431449">
    <property type="component" value="Unassembled WGS sequence"/>
</dbReference>
<evidence type="ECO:0000256" key="1">
    <source>
        <dbReference type="ARBA" id="ARBA00022676"/>
    </source>
</evidence>
<evidence type="ECO:0000313" key="4">
    <source>
        <dbReference type="Proteomes" id="UP001431449"/>
    </source>
</evidence>
<dbReference type="Pfam" id="PF01075">
    <property type="entry name" value="Glyco_transf_9"/>
    <property type="match status" value="1"/>
</dbReference>
<keyword evidence="1" id="KW-0328">Glycosyltransferase</keyword>
<protein>
    <submittedName>
        <fullName evidence="3">Glycosyltransferase family 9 protein</fullName>
    </submittedName>
</protein>
<accession>A0ABT0GE53</accession>
<keyword evidence="2" id="KW-0808">Transferase</keyword>
<dbReference type="SUPFAM" id="SSF53756">
    <property type="entry name" value="UDP-Glycosyltransferase/glycogen phosphorylase"/>
    <property type="match status" value="1"/>
</dbReference>
<reference evidence="3" key="1">
    <citation type="submission" date="2022-04" db="EMBL/GenBank/DDBJ databases">
        <title>Lysobacter sp. CAU 1642 isolated from sea sand.</title>
        <authorList>
            <person name="Kim W."/>
        </authorList>
    </citation>
    <scope>NUCLEOTIDE SEQUENCE</scope>
    <source>
        <strain evidence="3">CAU 1642</strain>
    </source>
</reference>
<dbReference type="CDD" id="cd03789">
    <property type="entry name" value="GT9_LPS_heptosyltransferase"/>
    <property type="match status" value="1"/>
</dbReference>
<evidence type="ECO:0000256" key="2">
    <source>
        <dbReference type="ARBA" id="ARBA00022679"/>
    </source>
</evidence>
<dbReference type="InterPro" id="IPR002201">
    <property type="entry name" value="Glyco_trans_9"/>
</dbReference>
<dbReference type="EMBL" id="JALNMH010000002">
    <property type="protein sequence ID" value="MCK7592823.1"/>
    <property type="molecule type" value="Genomic_DNA"/>
</dbReference>
<dbReference type="InterPro" id="IPR051199">
    <property type="entry name" value="LPS_LOS_Heptosyltrfase"/>
</dbReference>
<sequence length="351" mass="37546">MNDPTAPPLVIRFGAMGDMVLLTVLLDMLAERYGRPCDLLTSGAWSRALLEGQPSVSTITVIGSRTRPYWSDPQQWALVRALRARSPGAVYVVDTTKQDRLQAWLRRAGIADRHVLLRQRDPNETTRPWIERLQRFGQLAPQAHAAVPPASALPAHPRLVVGDAARADLAGFLAARSIEGPLWLLQPGSKRTLKRGRLAALDDDKWWPVERWSGLANALLANGRAAHVLLCGAPPEQPLLQSIVTATGDGRVHALGDALPLPRLLALCRIAVGMTSVDTGPAHAAVALGCPSVVLYGRASRSAWLPRGPAGTTVVPIGGEEDGLSRVADIALDQVLEASLALPPRAPPNAT</sequence>
<organism evidence="3 4">
    <name type="scientific">Pseudomarimonas salicorniae</name>
    <dbReference type="NCBI Taxonomy" id="2933270"/>
    <lineage>
        <taxon>Bacteria</taxon>
        <taxon>Pseudomonadati</taxon>
        <taxon>Pseudomonadota</taxon>
        <taxon>Gammaproteobacteria</taxon>
        <taxon>Lysobacterales</taxon>
        <taxon>Lysobacteraceae</taxon>
        <taxon>Pseudomarimonas</taxon>
    </lineage>
</organism>
<gene>
    <name evidence="3" type="ORF">M0G41_03975</name>
</gene>
<dbReference type="PANTHER" id="PTHR30160:SF1">
    <property type="entry name" value="LIPOPOLYSACCHARIDE 1,2-N-ACETYLGLUCOSAMINETRANSFERASE-RELATED"/>
    <property type="match status" value="1"/>
</dbReference>